<evidence type="ECO:0000313" key="1">
    <source>
        <dbReference type="EMBL" id="KAK7251788.1"/>
    </source>
</evidence>
<dbReference type="InterPro" id="IPR032675">
    <property type="entry name" value="LRR_dom_sf"/>
</dbReference>
<evidence type="ECO:0000313" key="2">
    <source>
        <dbReference type="Proteomes" id="UP001372338"/>
    </source>
</evidence>
<keyword evidence="2" id="KW-1185">Reference proteome</keyword>
<dbReference type="Proteomes" id="UP001372338">
    <property type="component" value="Unassembled WGS sequence"/>
</dbReference>
<protein>
    <submittedName>
        <fullName evidence="1">Uncharacterized protein</fullName>
    </submittedName>
</protein>
<comment type="caution">
    <text evidence="1">The sequence shown here is derived from an EMBL/GenBank/DDBJ whole genome shotgun (WGS) entry which is preliminary data.</text>
</comment>
<dbReference type="EMBL" id="JAYWIO010000007">
    <property type="protein sequence ID" value="KAK7251788.1"/>
    <property type="molecule type" value="Genomic_DNA"/>
</dbReference>
<organism evidence="1 2">
    <name type="scientific">Crotalaria pallida</name>
    <name type="common">Smooth rattlebox</name>
    <name type="synonym">Crotalaria striata</name>
    <dbReference type="NCBI Taxonomy" id="3830"/>
    <lineage>
        <taxon>Eukaryota</taxon>
        <taxon>Viridiplantae</taxon>
        <taxon>Streptophyta</taxon>
        <taxon>Embryophyta</taxon>
        <taxon>Tracheophyta</taxon>
        <taxon>Spermatophyta</taxon>
        <taxon>Magnoliopsida</taxon>
        <taxon>eudicotyledons</taxon>
        <taxon>Gunneridae</taxon>
        <taxon>Pentapetalae</taxon>
        <taxon>rosids</taxon>
        <taxon>fabids</taxon>
        <taxon>Fabales</taxon>
        <taxon>Fabaceae</taxon>
        <taxon>Papilionoideae</taxon>
        <taxon>50 kb inversion clade</taxon>
        <taxon>genistoids sensu lato</taxon>
        <taxon>core genistoids</taxon>
        <taxon>Crotalarieae</taxon>
        <taxon>Crotalaria</taxon>
    </lineage>
</organism>
<proteinExistence type="predicted"/>
<accession>A0AAN9EFH8</accession>
<dbReference type="Gene3D" id="3.80.10.10">
    <property type="entry name" value="Ribonuclease Inhibitor"/>
    <property type="match status" value="2"/>
</dbReference>
<reference evidence="1 2" key="1">
    <citation type="submission" date="2024-01" db="EMBL/GenBank/DDBJ databases">
        <title>The genomes of 5 underutilized Papilionoideae crops provide insights into root nodulation and disease resistanc.</title>
        <authorList>
            <person name="Yuan L."/>
        </authorList>
    </citation>
    <scope>NUCLEOTIDE SEQUENCE [LARGE SCALE GENOMIC DNA]</scope>
    <source>
        <strain evidence="1">ZHUSHIDOU_FW_LH</strain>
        <tissue evidence="1">Leaf</tissue>
    </source>
</reference>
<dbReference type="InterPro" id="IPR050715">
    <property type="entry name" value="LRR-SigEffector_domain"/>
</dbReference>
<dbReference type="PANTHER" id="PTHR45752:SF195">
    <property type="entry name" value="LEUCINE-RICH REPEAT (LRR) FAMILY PROTEIN-RELATED"/>
    <property type="match status" value="1"/>
</dbReference>
<dbReference type="AlphaFoldDB" id="A0AAN9EFH8"/>
<gene>
    <name evidence="1" type="ORF">RIF29_35309</name>
</gene>
<dbReference type="PANTHER" id="PTHR45752">
    <property type="entry name" value="LEUCINE-RICH REPEAT-CONTAINING"/>
    <property type="match status" value="1"/>
</dbReference>
<sequence length="354" mass="40332">MLRTLYLSNCKKLHSLLLELPQSIIYLCLTGSDIEYLPASIKQLAKLNAICLNNCKKLHSLPVELPHSITDLDLSASNIEFLPASIKQLTMLERLHLYNCRKLHSLPPELPQSITELHLGGSNIEHLPESFKQLTRLSYLSLSDCKMLRSLPELPSLRRILLIKNTSLVTTKFVTPWTALRNLTMKFVDCVKLGEHAQSSNLENAYSSVNQTQYGKSIRGISFFKMRMPGSRGPELFNDDNRSKEDSITIQIDPSSKIMACLFFVVLCPFSFNPEENGFYIKCYGVSTYWEQAWGYIDLNNDHIHFWALDTFVDTPWTSPNSSFKFVVESQEGKPLPNVRIKECGILPIYTFEG</sequence>
<dbReference type="SUPFAM" id="SSF52058">
    <property type="entry name" value="L domain-like"/>
    <property type="match status" value="1"/>
</dbReference>
<name>A0AAN9EFH8_CROPI</name>